<protein>
    <submittedName>
        <fullName evidence="1">Uncharacterized protein</fullName>
    </submittedName>
</protein>
<organism evidence="1 2">
    <name type="scientific">Neophaeococcomyces mojaviensis</name>
    <dbReference type="NCBI Taxonomy" id="3383035"/>
    <lineage>
        <taxon>Eukaryota</taxon>
        <taxon>Fungi</taxon>
        <taxon>Dikarya</taxon>
        <taxon>Ascomycota</taxon>
        <taxon>Pezizomycotina</taxon>
        <taxon>Eurotiomycetes</taxon>
        <taxon>Chaetothyriomycetidae</taxon>
        <taxon>Chaetothyriales</taxon>
        <taxon>Chaetothyriales incertae sedis</taxon>
        <taxon>Neophaeococcomyces</taxon>
    </lineage>
</organism>
<evidence type="ECO:0000313" key="1">
    <source>
        <dbReference type="EMBL" id="KAJ9656407.1"/>
    </source>
</evidence>
<dbReference type="EMBL" id="JAPDRQ010000078">
    <property type="protein sequence ID" value="KAJ9656407.1"/>
    <property type="molecule type" value="Genomic_DNA"/>
</dbReference>
<gene>
    <name evidence="1" type="ORF">H2198_004985</name>
</gene>
<name>A0ACC3A712_9EURO</name>
<accession>A0ACC3A712</accession>
<proteinExistence type="predicted"/>
<sequence>MADGFAELFETLFGTTLQEPQTAQEVRNIITCIRTSQGHLELEDENELKSASLLFQKKIIALTASHHKVLARFTKTICQQLYDNPFHFFFELIQNADDAKYSKAYNKGGVPWIRFRVNSKQLIVETNEDGFTLANVRAICATGESSKTGDSETTGEKGFGFKAVFAIANRVRIQSGLWSFRFEHDRGADGMGMICPIFEDTTRLPQDIGTRFVLEFSDTGYNTCESLCTFLENQPASIVFALRKLMKVEIVFEDLPSRTAERIFETSQVRKGLQQITATISGVRETFYFDTWGSNLRDMPVDDLRCNAETYIKIGFPVSSENQSDRVPKISQRGEHVFAFLPVLRLKELPILIHADFILPASRQAISDNPWNTRLQESVAKLFTIAVSRVVAENSSLSYQWMQFLPKAGIEGFWQPLRDLIKQSLSQKNVFYSMYGVLSSPPSLRRLPNHFLHEGLPLLQHSIAYTFLSQSYRQSDYSILTDLGISLLSCQEMLERVIADYHSRGSILKNKPLHDKWHTSYTALLSYLLEQEQLGRVKNVLTQLRKADIIPVRVGRDLTWRNVSQDTIYFPHVVHQGSGSEYIKVSIPYDLGWIILDSTAADDMDRTALYQKLGVTNCGITNLRAAIIRANQTSGTKYLVDLIAHFELLYWFSHAIGLVEKAQLRAFTAGRTLERSTRLYLRSTEPFDSACVLDLQRNETYSKHFLHQDYQLSSMSTQYRGGRTWEKWLIDIAGVRRFPPLLDEDKSDKLHWILDTVRLEKPLLFLPLLQAHWEVEYKWKVNMNKKVQLLLASTAVKCIDKGTAQLQNTWLPTPEIMAVCRKYEVADEMPILDLSQEAEGFDTDKWSFLSKYCGVSDAVNLTLYLRILTTIAARPAIIYVDKQRMQELYASIGRVATFDDQKCLKDHFLTQRTIWNPTKLAWWTLDQCVWQSPVALQQKLVISTTYGSEAPVEVQGAGSIHNLFRGLLQISDANIQCLTDELVALRDGHKAQPPERTQDDVAKIYEALTQMVTTDDKQSLRATFRTQCLIFASGKWHKSTECVWHATLDVHKMIPIAGQYPHVKELFVDLLGVQTVTDTFMMSKLAEAATKISKNEADTSKSVAETRDLMFKTSMMLNALSKADNFGKSIEILREAKFLPCKHPGGEVKYVSLKDTFYIVDNDTYAQEFRNKLPLLEFDYQELNSLHQLFRILGLENRYLTRWVQMETSAGVTTINDALGQELQECAYALSCCAISHQSPAYSHRSETMHQKLLNICISTSPDMWTEMKVNENKSMVKVKCSRVSLIVRNVDAKLEIILPEKESERRSCLRSDLPGYLANMFDVHNNKAERQIYRILNETETGTDDILSEEAIPHASWLTKTARLPQPSPHTRQAIPVASWEDHSSPLRNGDVTGYSTSTTARQAPTYTTEARHSVPLRVSHDGTLDEQLLEVPAIINHKTDAPQYHQVIEHVRRQAKGVFWRDGLQNARVTMTSDLTRQFEELAVSANDLEPWSYPALFGDNNFTSKFRVGAAGELFVYEMLQSLTCTDMSLENWRSRIRHFVQAHDQYADVQRFTGPETADITYVDTGHRLEDFFCSRSLGDVFPGWAPSWLGQTAERRCQALEWLFEVKATTGPCEYPFFMYSTQYERMRAQGKVKSPDRTQVYCIVRIYDLLKDKIGIRIFIDPWRLREQQLEFGTTDKWRVKVLQ</sequence>
<reference evidence="1" key="1">
    <citation type="submission" date="2022-10" db="EMBL/GenBank/DDBJ databases">
        <title>Culturing micro-colonial fungi from biological soil crusts in the Mojave desert and describing Neophaeococcomyces mojavensis, and introducing the new genera and species Taxawa tesnikishii.</title>
        <authorList>
            <person name="Kurbessoian T."/>
            <person name="Stajich J.E."/>
        </authorList>
    </citation>
    <scope>NUCLEOTIDE SEQUENCE</scope>
    <source>
        <strain evidence="1">JES_112</strain>
    </source>
</reference>
<keyword evidence="2" id="KW-1185">Reference proteome</keyword>
<comment type="caution">
    <text evidence="1">The sequence shown here is derived from an EMBL/GenBank/DDBJ whole genome shotgun (WGS) entry which is preliminary data.</text>
</comment>
<dbReference type="Proteomes" id="UP001172386">
    <property type="component" value="Unassembled WGS sequence"/>
</dbReference>
<evidence type="ECO:0000313" key="2">
    <source>
        <dbReference type="Proteomes" id="UP001172386"/>
    </source>
</evidence>